<organism evidence="3 4">
    <name type="scientific">Corynebacterium stercoris</name>
    <dbReference type="NCBI Taxonomy" id="2943490"/>
    <lineage>
        <taxon>Bacteria</taxon>
        <taxon>Bacillati</taxon>
        <taxon>Actinomycetota</taxon>
        <taxon>Actinomycetes</taxon>
        <taxon>Mycobacteriales</taxon>
        <taxon>Corynebacteriaceae</taxon>
        <taxon>Corynebacterium</taxon>
    </lineage>
</organism>
<evidence type="ECO:0008006" key="5">
    <source>
        <dbReference type="Google" id="ProtNLM"/>
    </source>
</evidence>
<feature type="transmembrane region" description="Helical" evidence="2">
    <location>
        <begin position="29"/>
        <end position="54"/>
    </location>
</feature>
<name>A0ABT1G1Z2_9CORY</name>
<keyword evidence="4" id="KW-1185">Reference proteome</keyword>
<dbReference type="RefSeq" id="WP_253578134.1">
    <property type="nucleotide sequence ID" value="NZ_JAMFTQ010000008.1"/>
</dbReference>
<evidence type="ECO:0000313" key="4">
    <source>
        <dbReference type="Proteomes" id="UP001204000"/>
    </source>
</evidence>
<accession>A0ABT1G1Z2</accession>
<protein>
    <recommendedName>
        <fullName evidence="5">DUF2975 domain-containing protein</fullName>
    </recommendedName>
</protein>
<dbReference type="Proteomes" id="UP001204000">
    <property type="component" value="Unassembled WGS sequence"/>
</dbReference>
<dbReference type="EMBL" id="JAMFTQ010000008">
    <property type="protein sequence ID" value="MCP1388044.1"/>
    <property type="molecule type" value="Genomic_DNA"/>
</dbReference>
<feature type="transmembrane region" description="Helical" evidence="2">
    <location>
        <begin position="87"/>
        <end position="109"/>
    </location>
</feature>
<evidence type="ECO:0000256" key="2">
    <source>
        <dbReference type="SAM" id="Phobius"/>
    </source>
</evidence>
<comment type="caution">
    <text evidence="3">The sequence shown here is derived from an EMBL/GenBank/DDBJ whole genome shotgun (WGS) entry which is preliminary data.</text>
</comment>
<feature type="region of interest" description="Disordered" evidence="1">
    <location>
        <begin position="1"/>
        <end position="22"/>
    </location>
</feature>
<keyword evidence="2" id="KW-0812">Transmembrane</keyword>
<gene>
    <name evidence="3" type="ORF">M5J20_07545</name>
</gene>
<evidence type="ECO:0000313" key="3">
    <source>
        <dbReference type="EMBL" id="MCP1388044.1"/>
    </source>
</evidence>
<reference evidence="3" key="1">
    <citation type="submission" date="2022-05" db="EMBL/GenBank/DDBJ databases">
        <title>Corynebacterium sp. TA-R-1 sp. nov., isolated from human feces.</title>
        <authorList>
            <person name="Shamsuzzaman M."/>
            <person name="Dahal R.H."/>
        </authorList>
    </citation>
    <scope>NUCLEOTIDE SEQUENCE</scope>
    <source>
        <strain evidence="3">TA-R-1</strain>
    </source>
</reference>
<feature type="transmembrane region" description="Helical" evidence="2">
    <location>
        <begin position="121"/>
        <end position="142"/>
    </location>
</feature>
<keyword evidence="2" id="KW-1133">Transmembrane helix</keyword>
<evidence type="ECO:0000256" key="1">
    <source>
        <dbReference type="SAM" id="MobiDB-lite"/>
    </source>
</evidence>
<sequence length="194" mass="20787">MNPNSGSRVEPAAVKEPSKSNGAPESVRYMLVCWAVMIAGELLHQILTVISAVLDPSPLKESARSAAKARGQDITDAMLNTGVWTSVAIMALIQLAFLGLFTAALVALARRKKWAPNARRVLQIFSIFFALRALALFMMRPASTAVPIAFYAFDGIIQIILAVAGVLGLFYASQKETLDYLPGDEPPRGRAGGA</sequence>
<keyword evidence="2" id="KW-0472">Membrane</keyword>
<proteinExistence type="predicted"/>
<feature type="transmembrane region" description="Helical" evidence="2">
    <location>
        <begin position="148"/>
        <end position="172"/>
    </location>
</feature>